<feature type="domain" description="TadE-like" evidence="2">
    <location>
        <begin position="12"/>
        <end position="54"/>
    </location>
</feature>
<keyword evidence="1" id="KW-0812">Transmembrane</keyword>
<name>A0ABW9UUA9_9SPHN</name>
<dbReference type="Proteomes" id="UP000444401">
    <property type="component" value="Unassembled WGS sequence"/>
</dbReference>
<keyword evidence="1" id="KW-1133">Transmembrane helix</keyword>
<evidence type="ECO:0000256" key="1">
    <source>
        <dbReference type="SAM" id="Phobius"/>
    </source>
</evidence>
<evidence type="ECO:0000259" key="2">
    <source>
        <dbReference type="Pfam" id="PF07811"/>
    </source>
</evidence>
<accession>A0ABW9UUA9</accession>
<keyword evidence="1" id="KW-0472">Membrane</keyword>
<keyword evidence="4" id="KW-1185">Reference proteome</keyword>
<comment type="caution">
    <text evidence="3">The sequence shown here is derived from an EMBL/GenBank/DDBJ whole genome shotgun (WGS) entry which is preliminary data.</text>
</comment>
<proteinExistence type="predicted"/>
<dbReference type="EMBL" id="WTYO01000002">
    <property type="protein sequence ID" value="MXO68170.1"/>
    <property type="molecule type" value="Genomic_DNA"/>
</dbReference>
<organism evidence="3 4">
    <name type="scientific">Pelagerythrobacter marinus</name>
    <dbReference type="NCBI Taxonomy" id="538382"/>
    <lineage>
        <taxon>Bacteria</taxon>
        <taxon>Pseudomonadati</taxon>
        <taxon>Pseudomonadota</taxon>
        <taxon>Alphaproteobacteria</taxon>
        <taxon>Sphingomonadales</taxon>
        <taxon>Erythrobacteraceae</taxon>
        <taxon>Pelagerythrobacter</taxon>
    </lineage>
</organism>
<sequence length="194" mass="21213">MRRLPLLRDRRGATLVEFALVAPLLLLLLLGMFDMGYNYYIQSQLQGAVQQAARDATIEGAAGQESKIDARVARAVRQIVPSARISFSRKAYATFSEVGQPEDFSDIDGNGTCNDGEPFEDANDNGTWDRDRGTDGFGGARDAVLYVVSVSYKRAFGVTAFVGLPDTFTTQATTLLRNQPYSDQVVSATVRQCL</sequence>
<dbReference type="Pfam" id="PF07811">
    <property type="entry name" value="TadE"/>
    <property type="match status" value="1"/>
</dbReference>
<feature type="transmembrane region" description="Helical" evidence="1">
    <location>
        <begin position="12"/>
        <end position="33"/>
    </location>
</feature>
<gene>
    <name evidence="3" type="ORF">GRI72_04940</name>
</gene>
<dbReference type="InterPro" id="IPR012495">
    <property type="entry name" value="TadE-like_dom"/>
</dbReference>
<dbReference type="RefSeq" id="WP_160732824.1">
    <property type="nucleotide sequence ID" value="NZ_WTYO01000002.1"/>
</dbReference>
<protein>
    <submittedName>
        <fullName evidence="3">Pilus assembly protein</fullName>
    </submittedName>
</protein>
<evidence type="ECO:0000313" key="4">
    <source>
        <dbReference type="Proteomes" id="UP000444401"/>
    </source>
</evidence>
<reference evidence="3 4" key="1">
    <citation type="submission" date="2019-12" db="EMBL/GenBank/DDBJ databases">
        <title>Genomic-based taxomic classification of the family Erythrobacteraceae.</title>
        <authorList>
            <person name="Xu L."/>
        </authorList>
    </citation>
    <scope>NUCLEOTIDE SEQUENCE [LARGE SCALE GENOMIC DNA]</scope>
    <source>
        <strain evidence="3 4">H32</strain>
    </source>
</reference>
<evidence type="ECO:0000313" key="3">
    <source>
        <dbReference type="EMBL" id="MXO68170.1"/>
    </source>
</evidence>